<organism evidence="1">
    <name type="scientific">Anguilla anguilla</name>
    <name type="common">European freshwater eel</name>
    <name type="synonym">Muraena anguilla</name>
    <dbReference type="NCBI Taxonomy" id="7936"/>
    <lineage>
        <taxon>Eukaryota</taxon>
        <taxon>Metazoa</taxon>
        <taxon>Chordata</taxon>
        <taxon>Craniata</taxon>
        <taxon>Vertebrata</taxon>
        <taxon>Euteleostomi</taxon>
        <taxon>Actinopterygii</taxon>
        <taxon>Neopterygii</taxon>
        <taxon>Teleostei</taxon>
        <taxon>Anguilliformes</taxon>
        <taxon>Anguillidae</taxon>
        <taxon>Anguilla</taxon>
    </lineage>
</organism>
<evidence type="ECO:0000313" key="1">
    <source>
        <dbReference type="EMBL" id="JAH20548.1"/>
    </source>
</evidence>
<proteinExistence type="predicted"/>
<protein>
    <submittedName>
        <fullName evidence="1">Uncharacterized protein</fullName>
    </submittedName>
</protein>
<reference evidence="1" key="2">
    <citation type="journal article" date="2015" name="Fish Shellfish Immunol.">
        <title>Early steps in the European eel (Anguilla anguilla)-Vibrio vulnificus interaction in the gills: Role of the RtxA13 toxin.</title>
        <authorList>
            <person name="Callol A."/>
            <person name="Pajuelo D."/>
            <person name="Ebbesson L."/>
            <person name="Teles M."/>
            <person name="MacKenzie S."/>
            <person name="Amaro C."/>
        </authorList>
    </citation>
    <scope>NUCLEOTIDE SEQUENCE</scope>
</reference>
<reference evidence="1" key="1">
    <citation type="submission" date="2014-11" db="EMBL/GenBank/DDBJ databases">
        <authorList>
            <person name="Amaro Gonzalez C."/>
        </authorList>
    </citation>
    <scope>NUCLEOTIDE SEQUENCE</scope>
</reference>
<dbReference type="AlphaFoldDB" id="A0A0E9QWQ8"/>
<dbReference type="EMBL" id="GBXM01088029">
    <property type="protein sequence ID" value="JAH20548.1"/>
    <property type="molecule type" value="Transcribed_RNA"/>
</dbReference>
<sequence>MQSVNQSPRAGERVVLIHRQHSPHLSLCECTYTCER</sequence>
<name>A0A0E9QWQ8_ANGAN</name>
<accession>A0A0E9QWQ8</accession>